<accession>A0A533ID53</accession>
<organism evidence="4 5">
    <name type="scientific">Paracoccus denitrificans</name>
    <dbReference type="NCBI Taxonomy" id="266"/>
    <lineage>
        <taxon>Bacteria</taxon>
        <taxon>Pseudomonadati</taxon>
        <taxon>Pseudomonadota</taxon>
        <taxon>Alphaproteobacteria</taxon>
        <taxon>Rhodobacterales</taxon>
        <taxon>Paracoccaceae</taxon>
        <taxon>Paracoccus</taxon>
    </lineage>
</organism>
<name>A0A533ID53_PARDE</name>
<dbReference type="Proteomes" id="UP000315344">
    <property type="component" value="Unassembled WGS sequence"/>
</dbReference>
<dbReference type="InterPro" id="IPR018146">
    <property type="entry name" value="Glyoxalase_1_CS"/>
</dbReference>
<dbReference type="InterPro" id="IPR037523">
    <property type="entry name" value="VOC_core"/>
</dbReference>
<dbReference type="InterPro" id="IPR029068">
    <property type="entry name" value="Glyas_Bleomycin-R_OHBP_Dase"/>
</dbReference>
<reference evidence="4 5" key="1">
    <citation type="journal article" date="2017" name="Nat. Commun.">
        <title>In situ click chemistry generation of cyclooxygenase-2 inhibitors.</title>
        <authorList>
            <person name="Bhardwaj A."/>
            <person name="Kaur J."/>
            <person name="Wuest M."/>
            <person name="Wuest F."/>
        </authorList>
    </citation>
    <scope>NUCLEOTIDE SEQUENCE [LARGE SCALE GENOMIC DNA]</scope>
    <source>
        <strain evidence="4">S2_012_000_R3_94</strain>
    </source>
</reference>
<comment type="caution">
    <text evidence="4">The sequence shown here is derived from an EMBL/GenBank/DDBJ whole genome shotgun (WGS) entry which is preliminary data.</text>
</comment>
<dbReference type="Gene3D" id="3.10.180.10">
    <property type="entry name" value="2,3-Dihydroxybiphenyl 1,2-Dioxygenase, domain 1"/>
    <property type="match status" value="1"/>
</dbReference>
<evidence type="ECO:0000256" key="2">
    <source>
        <dbReference type="SAM" id="MobiDB-lite"/>
    </source>
</evidence>
<keyword evidence="1" id="KW-0479">Metal-binding</keyword>
<dbReference type="AlphaFoldDB" id="A0A533ID53"/>
<feature type="domain" description="VOC" evidence="3">
    <location>
        <begin position="30"/>
        <end position="142"/>
    </location>
</feature>
<dbReference type="PANTHER" id="PTHR36113:SF3">
    <property type="entry name" value="SLL5075 PROTEIN"/>
    <property type="match status" value="1"/>
</dbReference>
<dbReference type="Pfam" id="PF00903">
    <property type="entry name" value="Glyoxalase"/>
    <property type="match status" value="1"/>
</dbReference>
<dbReference type="PANTHER" id="PTHR36113">
    <property type="entry name" value="LYASE, PUTATIVE-RELATED-RELATED"/>
    <property type="match status" value="1"/>
</dbReference>
<dbReference type="EMBL" id="VAFL01000003">
    <property type="protein sequence ID" value="TKW67712.1"/>
    <property type="molecule type" value="Genomic_DNA"/>
</dbReference>
<protein>
    <submittedName>
        <fullName evidence="4">VOC family protein</fullName>
    </submittedName>
</protein>
<evidence type="ECO:0000256" key="1">
    <source>
        <dbReference type="ARBA" id="ARBA00022723"/>
    </source>
</evidence>
<dbReference type="PROSITE" id="PS51819">
    <property type="entry name" value="VOC"/>
    <property type="match status" value="1"/>
</dbReference>
<dbReference type="SUPFAM" id="SSF54593">
    <property type="entry name" value="Glyoxalase/Bleomycin resistance protein/Dihydroxybiphenyl dioxygenase"/>
    <property type="match status" value="1"/>
</dbReference>
<dbReference type="InterPro" id="IPR051332">
    <property type="entry name" value="Fosfomycin_Res_Enzymes"/>
</dbReference>
<feature type="region of interest" description="Disordered" evidence="2">
    <location>
        <begin position="1"/>
        <end position="21"/>
    </location>
</feature>
<sequence>MVPGIAMRWSPTPRKRPRAARSLRSKGMPRLNHVALTVSDREASARFYGAYFGLTRRVHDDDHLLILADDSGALLALSEGEVPPELPRTNHFGSLVDTANQVDALRERFRSDGVTETEYSADGPARVQVLDPDGYRVEVYAY</sequence>
<proteinExistence type="predicted"/>
<dbReference type="InterPro" id="IPR004360">
    <property type="entry name" value="Glyas_Fos-R_dOase_dom"/>
</dbReference>
<evidence type="ECO:0000313" key="4">
    <source>
        <dbReference type="EMBL" id="TKW67712.1"/>
    </source>
</evidence>
<evidence type="ECO:0000259" key="3">
    <source>
        <dbReference type="PROSITE" id="PS51819"/>
    </source>
</evidence>
<gene>
    <name evidence="4" type="ORF">DI616_05200</name>
</gene>
<dbReference type="GO" id="GO:0004462">
    <property type="term" value="F:lactoylglutathione lyase activity"/>
    <property type="evidence" value="ECO:0007669"/>
    <property type="project" value="InterPro"/>
</dbReference>
<evidence type="ECO:0000313" key="5">
    <source>
        <dbReference type="Proteomes" id="UP000315344"/>
    </source>
</evidence>
<dbReference type="GO" id="GO:0046872">
    <property type="term" value="F:metal ion binding"/>
    <property type="evidence" value="ECO:0007669"/>
    <property type="project" value="UniProtKB-KW"/>
</dbReference>
<dbReference type="PROSITE" id="PS00934">
    <property type="entry name" value="GLYOXALASE_I_1"/>
    <property type="match status" value="1"/>
</dbReference>